<sequence length="238" mass="27622">MLDEKAPVALYYQLKEILVDKIKSNEWQIDSKIPTERELCDLYKVSRITVRQALEELENEGLLYRKQGKGTFVTAPKIEQRLSKFYSFSEEIRNMGYTPSTKVIEFKKLAIDESIAKHFTEKESEVYYIRRLRLANNEPFAIETSYIPFDLCPGLTMEEVSGKGLYNTMKTKYGIIPNEAVETFEAVIINPNDALHLRVGKNSPGLLLERTTYANQRMVEFCHGVIRGDRYKYRVVLK</sequence>
<dbReference type="SUPFAM" id="SSF46785">
    <property type="entry name" value="Winged helix' DNA-binding domain"/>
    <property type="match status" value="1"/>
</dbReference>
<dbReference type="Pfam" id="PF00392">
    <property type="entry name" value="GntR"/>
    <property type="match status" value="1"/>
</dbReference>
<dbReference type="Gene3D" id="1.10.10.10">
    <property type="entry name" value="Winged helix-like DNA-binding domain superfamily/Winged helix DNA-binding domain"/>
    <property type="match status" value="1"/>
</dbReference>
<proteinExistence type="predicted"/>
<dbReference type="SMART" id="SM00866">
    <property type="entry name" value="UTRA"/>
    <property type="match status" value="1"/>
</dbReference>
<dbReference type="EMBL" id="SLUN01000040">
    <property type="protein sequence ID" value="TCL58822.1"/>
    <property type="molecule type" value="Genomic_DNA"/>
</dbReference>
<keyword evidence="6" id="KW-1185">Reference proteome</keyword>
<reference evidence="5 6" key="1">
    <citation type="submission" date="2019-03" db="EMBL/GenBank/DDBJ databases">
        <title>Genomic Encyclopedia of Type Strains, Phase IV (KMG-IV): sequencing the most valuable type-strain genomes for metagenomic binning, comparative biology and taxonomic classification.</title>
        <authorList>
            <person name="Goeker M."/>
        </authorList>
    </citation>
    <scope>NUCLEOTIDE SEQUENCE [LARGE SCALE GENOMIC DNA]</scope>
    <source>
        <strain evidence="5 6">LX-B</strain>
    </source>
</reference>
<protein>
    <submittedName>
        <fullName evidence="5">GntR family transcriptional regulator</fullName>
    </submittedName>
</protein>
<dbReference type="PRINTS" id="PR00035">
    <property type="entry name" value="HTHGNTR"/>
</dbReference>
<dbReference type="InterPro" id="IPR028978">
    <property type="entry name" value="Chorismate_lyase_/UTRA_dom_sf"/>
</dbReference>
<dbReference type="InterPro" id="IPR000524">
    <property type="entry name" value="Tscrpt_reg_HTH_GntR"/>
</dbReference>
<comment type="caution">
    <text evidence="5">The sequence shown here is derived from an EMBL/GenBank/DDBJ whole genome shotgun (WGS) entry which is preliminary data.</text>
</comment>
<dbReference type="GO" id="GO:0003677">
    <property type="term" value="F:DNA binding"/>
    <property type="evidence" value="ECO:0007669"/>
    <property type="project" value="UniProtKB-KW"/>
</dbReference>
<evidence type="ECO:0000256" key="2">
    <source>
        <dbReference type="ARBA" id="ARBA00023125"/>
    </source>
</evidence>
<name>A0A4R1R0K8_HYDET</name>
<dbReference type="FunFam" id="1.10.10.10:FF:000079">
    <property type="entry name" value="GntR family transcriptional regulator"/>
    <property type="match status" value="1"/>
</dbReference>
<accession>A0A4R1R0K8</accession>
<evidence type="ECO:0000313" key="6">
    <source>
        <dbReference type="Proteomes" id="UP000295008"/>
    </source>
</evidence>
<dbReference type="AlphaFoldDB" id="A0A4R1R0K8"/>
<keyword evidence="1" id="KW-0805">Transcription regulation</keyword>
<dbReference type="InterPro" id="IPR050679">
    <property type="entry name" value="Bact_HTH_transcr_reg"/>
</dbReference>
<dbReference type="PANTHER" id="PTHR44846:SF1">
    <property type="entry name" value="MANNOSYL-D-GLYCERATE TRANSPORT_METABOLISM SYSTEM REPRESSOR MNGR-RELATED"/>
    <property type="match status" value="1"/>
</dbReference>
<keyword evidence="3" id="KW-0804">Transcription</keyword>
<dbReference type="SMART" id="SM00345">
    <property type="entry name" value="HTH_GNTR"/>
    <property type="match status" value="1"/>
</dbReference>
<dbReference type="InterPro" id="IPR011663">
    <property type="entry name" value="UTRA"/>
</dbReference>
<gene>
    <name evidence="5" type="ORF">EDC14_104036</name>
</gene>
<evidence type="ECO:0000256" key="3">
    <source>
        <dbReference type="ARBA" id="ARBA00023163"/>
    </source>
</evidence>
<dbReference type="GO" id="GO:0045892">
    <property type="term" value="P:negative regulation of DNA-templated transcription"/>
    <property type="evidence" value="ECO:0007669"/>
    <property type="project" value="TreeGrafter"/>
</dbReference>
<evidence type="ECO:0000313" key="5">
    <source>
        <dbReference type="EMBL" id="TCL58822.1"/>
    </source>
</evidence>
<evidence type="ECO:0000259" key="4">
    <source>
        <dbReference type="PROSITE" id="PS50949"/>
    </source>
</evidence>
<dbReference type="Gene3D" id="3.40.1410.10">
    <property type="entry name" value="Chorismate lyase-like"/>
    <property type="match status" value="1"/>
</dbReference>
<dbReference type="GO" id="GO:0003700">
    <property type="term" value="F:DNA-binding transcription factor activity"/>
    <property type="evidence" value="ECO:0007669"/>
    <property type="project" value="InterPro"/>
</dbReference>
<dbReference type="CDD" id="cd07377">
    <property type="entry name" value="WHTH_GntR"/>
    <property type="match status" value="1"/>
</dbReference>
<dbReference type="PANTHER" id="PTHR44846">
    <property type="entry name" value="MANNOSYL-D-GLYCERATE TRANSPORT/METABOLISM SYSTEM REPRESSOR MNGR-RELATED"/>
    <property type="match status" value="1"/>
</dbReference>
<dbReference type="InterPro" id="IPR036390">
    <property type="entry name" value="WH_DNA-bd_sf"/>
</dbReference>
<dbReference type="Pfam" id="PF07702">
    <property type="entry name" value="UTRA"/>
    <property type="match status" value="1"/>
</dbReference>
<dbReference type="Proteomes" id="UP000295008">
    <property type="component" value="Unassembled WGS sequence"/>
</dbReference>
<dbReference type="InterPro" id="IPR036388">
    <property type="entry name" value="WH-like_DNA-bd_sf"/>
</dbReference>
<keyword evidence="2" id="KW-0238">DNA-binding</keyword>
<feature type="domain" description="HTH gntR-type" evidence="4">
    <location>
        <begin position="8"/>
        <end position="76"/>
    </location>
</feature>
<evidence type="ECO:0000256" key="1">
    <source>
        <dbReference type="ARBA" id="ARBA00023015"/>
    </source>
</evidence>
<dbReference type="SUPFAM" id="SSF64288">
    <property type="entry name" value="Chorismate lyase-like"/>
    <property type="match status" value="1"/>
</dbReference>
<dbReference type="PROSITE" id="PS50949">
    <property type="entry name" value="HTH_GNTR"/>
    <property type="match status" value="1"/>
</dbReference>
<organism evidence="5 6">
    <name type="scientific">Hydrogenispora ethanolica</name>
    <dbReference type="NCBI Taxonomy" id="1082276"/>
    <lineage>
        <taxon>Bacteria</taxon>
        <taxon>Bacillati</taxon>
        <taxon>Bacillota</taxon>
        <taxon>Hydrogenispora</taxon>
    </lineage>
</organism>